<protein>
    <submittedName>
        <fullName evidence="1">Ovule protein</fullName>
    </submittedName>
</protein>
<name>A0A913HB77_STRER</name>
<evidence type="ECO:0000313" key="1">
    <source>
        <dbReference type="WBParaSite" id="SSTP_0000042100.1"/>
    </source>
</evidence>
<dbReference type="WBParaSite" id="SSTP_0000042100.1">
    <property type="protein sequence ID" value="SSTP_0000042100.1"/>
    <property type="gene ID" value="SSTP_0000042100"/>
</dbReference>
<organism evidence="1">
    <name type="scientific">Strongyloides stercoralis</name>
    <name type="common">Threadworm</name>
    <dbReference type="NCBI Taxonomy" id="6248"/>
    <lineage>
        <taxon>Eukaryota</taxon>
        <taxon>Metazoa</taxon>
        <taxon>Ecdysozoa</taxon>
        <taxon>Nematoda</taxon>
        <taxon>Chromadorea</taxon>
        <taxon>Rhabditida</taxon>
        <taxon>Tylenchina</taxon>
        <taxon>Panagrolaimomorpha</taxon>
        <taxon>Strongyloidoidea</taxon>
        <taxon>Strongyloididae</taxon>
        <taxon>Strongyloides</taxon>
    </lineage>
</organism>
<accession>A0A913HB77</accession>
<reference evidence="1" key="1">
    <citation type="submission" date="2022-10" db="UniProtKB">
        <authorList>
            <consortium name="WormBaseParasite"/>
        </authorList>
    </citation>
    <scope>IDENTIFICATION</scope>
</reference>
<dbReference type="AlphaFoldDB" id="A0A913HB77"/>
<sequence>MLTFRYKAEISLSTDIIMVEEMFELDMDTEPVAQYGKGFKTGVKDGLDLSYRERDDVLYPLPSDKTHSEQLDVELNNSSDDTGIVSTGDDNSFLNDSLCGSEEYNFERNKNLESNVYENSTPTDFRPRAETTPTSCDPIAIGSRRKTSRAEHIKPVIGENNQIDIFASMKSESLSLYASDHPIAIFGERPTDTNDSFSRHSLTSGARKVFTSTSYCPSSFIHR</sequence>
<proteinExistence type="predicted"/>